<dbReference type="AlphaFoldDB" id="A0A176W4Z3"/>
<protein>
    <submittedName>
        <fullName evidence="2">Uncharacterized protein</fullName>
    </submittedName>
</protein>
<proteinExistence type="predicted"/>
<dbReference type="PANTHER" id="PTHR33133:SF1">
    <property type="entry name" value="EXPRESSED PROTEIN-RELATED"/>
    <property type="match status" value="1"/>
</dbReference>
<reference evidence="2" key="1">
    <citation type="submission" date="2016-03" db="EMBL/GenBank/DDBJ databases">
        <title>Mechanisms controlling the formation of the plant cell surface in tip-growing cells are functionally conserved among land plants.</title>
        <authorList>
            <person name="Honkanen S."/>
            <person name="Jones V.A."/>
            <person name="Morieri G."/>
            <person name="Champion C."/>
            <person name="Hetherington A.J."/>
            <person name="Kelly S."/>
            <person name="Saint-Marcoux D."/>
            <person name="Proust H."/>
            <person name="Prescott H."/>
            <person name="Dolan L."/>
        </authorList>
    </citation>
    <scope>NUCLEOTIDE SEQUENCE [LARGE SCALE GENOMIC DNA]</scope>
    <source>
        <tissue evidence="2">Whole gametophyte</tissue>
    </source>
</reference>
<comment type="caution">
    <text evidence="2">The sequence shown here is derived from an EMBL/GenBank/DDBJ whole genome shotgun (WGS) entry which is preliminary data.</text>
</comment>
<organism evidence="2 3">
    <name type="scientific">Marchantia polymorpha subsp. ruderalis</name>
    <dbReference type="NCBI Taxonomy" id="1480154"/>
    <lineage>
        <taxon>Eukaryota</taxon>
        <taxon>Viridiplantae</taxon>
        <taxon>Streptophyta</taxon>
        <taxon>Embryophyta</taxon>
        <taxon>Marchantiophyta</taxon>
        <taxon>Marchantiopsida</taxon>
        <taxon>Marchantiidae</taxon>
        <taxon>Marchantiales</taxon>
        <taxon>Marchantiaceae</taxon>
        <taxon>Marchantia</taxon>
    </lineage>
</organism>
<feature type="transmembrane region" description="Helical" evidence="1">
    <location>
        <begin position="38"/>
        <end position="56"/>
    </location>
</feature>
<name>A0A176W4Z3_MARPO</name>
<gene>
    <name evidence="2" type="ORF">AXG93_136s1120</name>
</gene>
<evidence type="ECO:0000313" key="2">
    <source>
        <dbReference type="EMBL" id="OAE28097.1"/>
    </source>
</evidence>
<dbReference type="Proteomes" id="UP000077202">
    <property type="component" value="Unassembled WGS sequence"/>
</dbReference>
<feature type="transmembrane region" description="Helical" evidence="1">
    <location>
        <begin position="195"/>
        <end position="215"/>
    </location>
</feature>
<keyword evidence="1" id="KW-0472">Membrane</keyword>
<keyword evidence="1" id="KW-1133">Transmembrane helix</keyword>
<feature type="transmembrane region" description="Helical" evidence="1">
    <location>
        <begin position="169"/>
        <end position="188"/>
    </location>
</feature>
<keyword evidence="1" id="KW-0812">Transmembrane</keyword>
<dbReference type="PANTHER" id="PTHR33133">
    <property type="entry name" value="OS08G0107100 PROTEIN-RELATED"/>
    <property type="match status" value="1"/>
</dbReference>
<accession>A0A176W4Z3</accession>
<keyword evidence="3" id="KW-1185">Reference proteome</keyword>
<dbReference type="EMBL" id="LVLJ01001769">
    <property type="protein sequence ID" value="OAE28097.1"/>
    <property type="molecule type" value="Genomic_DNA"/>
</dbReference>
<feature type="transmembrane region" description="Helical" evidence="1">
    <location>
        <begin position="354"/>
        <end position="373"/>
    </location>
</feature>
<sequence length="422" mass="46761">MAMSRIALLPSVTEKVADKSIMDVGDEIKKIVKDHGGTFLRIQLVVVLPITALMMFSDHIFQNFAISHLPVPTPHPLADTESIVTFTFGRLSPPAQMFRHLLLACQTSQVLQTLTAAIAIGWLNLYMSLHCIAANIYAVVSFHNGKNLAFMDVLHAVPKLRSRLIVTGYWGYLFTFAASLPLLLYDVMSWSKVPAYVFVVFGIVIAAVCFVVSFFTSPIFQVANCIACCEEKTGLASFLRCFNLFDRTLLLKASFPLELFLRGLGSGAYTVLGGIRMGPMSYGFTVVAELMIYSLLTQLSIVCWTFVYIWSKEYREESVDMIVFPDDQFRGPFQRIGTGGQSARDVEIGGLEDVLPRALVLVLLIPSCFGFHMKMTRRSIEASELTTASASQKCSEQFEFVACAARIQRSSELSSLASQRGL</sequence>
<feature type="transmembrane region" description="Helical" evidence="1">
    <location>
        <begin position="290"/>
        <end position="311"/>
    </location>
</feature>
<evidence type="ECO:0000256" key="1">
    <source>
        <dbReference type="SAM" id="Phobius"/>
    </source>
</evidence>
<evidence type="ECO:0000313" key="3">
    <source>
        <dbReference type="Proteomes" id="UP000077202"/>
    </source>
</evidence>